<evidence type="ECO:0000259" key="4">
    <source>
        <dbReference type="PROSITE" id="PS01180"/>
    </source>
</evidence>
<evidence type="ECO:0000256" key="3">
    <source>
        <dbReference type="SAM" id="SignalP"/>
    </source>
</evidence>
<name>A0A8J2WFQ2_9CRUS</name>
<reference evidence="5" key="1">
    <citation type="submission" date="2021-11" db="EMBL/GenBank/DDBJ databases">
        <authorList>
            <person name="Schell T."/>
        </authorList>
    </citation>
    <scope>NUCLEOTIDE SEQUENCE</scope>
    <source>
        <strain evidence="5">M5</strain>
    </source>
</reference>
<protein>
    <recommendedName>
        <fullName evidence="4">CUB domain-containing protein</fullName>
    </recommendedName>
</protein>
<gene>
    <name evidence="5" type="ORF">DGAL_LOCUS2020</name>
</gene>
<dbReference type="SUPFAM" id="SSF49854">
    <property type="entry name" value="Spermadhesin, CUB domain"/>
    <property type="match status" value="1"/>
</dbReference>
<feature type="signal peptide" evidence="3">
    <location>
        <begin position="1"/>
        <end position="22"/>
    </location>
</feature>
<dbReference type="Gene3D" id="2.60.120.290">
    <property type="entry name" value="Spermadhesin, CUB domain"/>
    <property type="match status" value="1"/>
</dbReference>
<keyword evidence="1" id="KW-1015">Disulfide bond</keyword>
<evidence type="ECO:0000313" key="5">
    <source>
        <dbReference type="EMBL" id="CAH0099862.1"/>
    </source>
</evidence>
<dbReference type="Pfam" id="PF00431">
    <property type="entry name" value="CUB"/>
    <property type="match status" value="1"/>
</dbReference>
<feature type="chain" id="PRO_5035281148" description="CUB domain-containing protein" evidence="3">
    <location>
        <begin position="23"/>
        <end position="849"/>
    </location>
</feature>
<evidence type="ECO:0000256" key="1">
    <source>
        <dbReference type="ARBA" id="ARBA00023157"/>
    </source>
</evidence>
<dbReference type="PANTHER" id="PTHR46908:SF8">
    <property type="entry name" value="C-TYPE LECTIN DOMAIN-CONTAINING PROTEIN"/>
    <property type="match status" value="1"/>
</dbReference>
<proteinExistence type="predicted"/>
<comment type="caution">
    <text evidence="5">The sequence shown here is derived from an EMBL/GenBank/DDBJ whole genome shotgun (WGS) entry which is preliminary data.</text>
</comment>
<dbReference type="SMART" id="SM00042">
    <property type="entry name" value="CUB"/>
    <property type="match status" value="1"/>
</dbReference>
<dbReference type="InterPro" id="IPR000859">
    <property type="entry name" value="CUB_dom"/>
</dbReference>
<dbReference type="Pfam" id="PF08434">
    <property type="entry name" value="CLCA"/>
    <property type="match status" value="1"/>
</dbReference>
<evidence type="ECO:0000256" key="2">
    <source>
        <dbReference type="PROSITE-ProRule" id="PRU00059"/>
    </source>
</evidence>
<keyword evidence="3" id="KW-0732">Signal</keyword>
<evidence type="ECO:0000313" key="6">
    <source>
        <dbReference type="Proteomes" id="UP000789390"/>
    </source>
</evidence>
<dbReference type="OrthoDB" id="687730at2759"/>
<dbReference type="CDD" id="cd00041">
    <property type="entry name" value="CUB"/>
    <property type="match status" value="1"/>
</dbReference>
<dbReference type="InterPro" id="IPR013642">
    <property type="entry name" value="CLCA_N"/>
</dbReference>
<sequence length="849" mass="94633">MVSHRSFLLTSFFWCLSIYVSGSRINIVNNGYRDIVVAISPDVPSDEADGLLENIQMLITEASAVLYEATRHRSYIESVRILIPQTWENVTMANSSTWENFQALYTVQFGGCGDPGKYIHLTPNYVMNFDSDKSVFEFGPAGKVFVREWARLRYGVFEEHGYTGADDSFPMFYRSASPQQTVDLVPNVCSDEPVKDFTFDYGCYVDPQTGLYDSNCTYSFSDQFEPRSSMMSDYRMLSTAMDFCDDDESSSYKHNREAPNKQNAICDKQSVWSVISRHVDFAENNNLPANITNLIPTFNIVQVYGARYVLVTDVSGSMISYDRIGRLNKAERRWIEYDIADGTNLGIVQFGHAAEEEIEVLATKTNGKSYFMNDEGNSGELNDAFTGSLTYQPAVPSGDLVVQLSKTEYKNPGTEFNDVTFVDFTVGLELTFRVEYTSKNFLQSFFVVSPSGDLYDNLIFGPITVDCFVPGENVISATITNVKIVAVVMQQNNPNIGAEVRAYMERPETAIQVIQLLDNGVGADINGKNDGIYSRYYIDPSSADRYTLVCDVKSTTSTYIENGEPDQQLRTATGDFTRYQSGRGFRISDVPFKPTFPPNRVTDLKVLAMQVSQMSVIIQSNPMDATAYVIKYSDVFDNLLDSNFYSDLSVPFTEEDVVDGSFQPLESGSKQRVTLALPKTTDDITYYIATRALNKNNAPSSTSNIVSVQIVLVKPPQTQPPTTRATTKAPETSTSVNTGCKTILINSNGLLTSPNFPGPYPNNYDCQWINQVATKITLNFNYFETESRYDHVEVYDGSSVSSARLLLKHSGSTLPGAVVSSSNEMLVRFFTDESGNYFNGWGATYTSSS</sequence>
<accession>A0A8J2WFQ2</accession>
<organism evidence="5 6">
    <name type="scientific">Daphnia galeata</name>
    <dbReference type="NCBI Taxonomy" id="27404"/>
    <lineage>
        <taxon>Eukaryota</taxon>
        <taxon>Metazoa</taxon>
        <taxon>Ecdysozoa</taxon>
        <taxon>Arthropoda</taxon>
        <taxon>Crustacea</taxon>
        <taxon>Branchiopoda</taxon>
        <taxon>Diplostraca</taxon>
        <taxon>Cladocera</taxon>
        <taxon>Anomopoda</taxon>
        <taxon>Daphniidae</taxon>
        <taxon>Daphnia</taxon>
    </lineage>
</organism>
<dbReference type="Proteomes" id="UP000789390">
    <property type="component" value="Unassembled WGS sequence"/>
</dbReference>
<dbReference type="InterPro" id="IPR052129">
    <property type="entry name" value="Spermadhesin-Link_domain"/>
</dbReference>
<dbReference type="PROSITE" id="PS01180">
    <property type="entry name" value="CUB"/>
    <property type="match status" value="1"/>
</dbReference>
<comment type="caution">
    <text evidence="2">Lacks conserved residue(s) required for the propagation of feature annotation.</text>
</comment>
<dbReference type="PANTHER" id="PTHR46908">
    <property type="entry name" value="CUBILIN-LIKE PROTEIN"/>
    <property type="match status" value="1"/>
</dbReference>
<keyword evidence="6" id="KW-1185">Reference proteome</keyword>
<feature type="domain" description="CUB" evidence="4">
    <location>
        <begin position="740"/>
        <end position="848"/>
    </location>
</feature>
<dbReference type="EMBL" id="CAKKLH010000025">
    <property type="protein sequence ID" value="CAH0099862.1"/>
    <property type="molecule type" value="Genomic_DNA"/>
</dbReference>
<dbReference type="AlphaFoldDB" id="A0A8J2WFQ2"/>
<dbReference type="InterPro" id="IPR035914">
    <property type="entry name" value="Sperma_CUB_dom_sf"/>
</dbReference>